<dbReference type="Gene3D" id="3.40.250.10">
    <property type="entry name" value="Rhodanese-like domain"/>
    <property type="match status" value="1"/>
</dbReference>
<dbReference type="Pfam" id="PF00581">
    <property type="entry name" value="Rhodanese"/>
    <property type="match status" value="1"/>
</dbReference>
<dbReference type="SMART" id="SM00450">
    <property type="entry name" value="RHOD"/>
    <property type="match status" value="1"/>
</dbReference>
<dbReference type="Proteomes" id="UP001325680">
    <property type="component" value="Chromosome"/>
</dbReference>
<accession>A0ABZ0W8P1</accession>
<evidence type="ECO:0000313" key="2">
    <source>
        <dbReference type="EMBL" id="WQD39511.1"/>
    </source>
</evidence>
<dbReference type="RefSeq" id="WP_114788951.1">
    <property type="nucleotide sequence ID" value="NZ_CP139960.1"/>
</dbReference>
<dbReference type="InterPro" id="IPR036873">
    <property type="entry name" value="Rhodanese-like_dom_sf"/>
</dbReference>
<reference evidence="2 3" key="1">
    <citation type="submission" date="2023-12" db="EMBL/GenBank/DDBJ databases">
        <title>Genome sequencing and assembly of bacterial species from a model synthetic community.</title>
        <authorList>
            <person name="Hogle S.L."/>
        </authorList>
    </citation>
    <scope>NUCLEOTIDE SEQUENCE [LARGE SCALE GENOMIC DNA]</scope>
    <source>
        <strain evidence="2 3">HAMBI_3031</strain>
    </source>
</reference>
<dbReference type="EMBL" id="CP139960">
    <property type="protein sequence ID" value="WQD39511.1"/>
    <property type="molecule type" value="Genomic_DNA"/>
</dbReference>
<protein>
    <submittedName>
        <fullName evidence="2">Rhodanese-like domain-containing protein</fullName>
    </submittedName>
</protein>
<keyword evidence="3" id="KW-1185">Reference proteome</keyword>
<organism evidence="2 3">
    <name type="scientific">Niabella yanshanensis</name>
    <dbReference type="NCBI Taxonomy" id="577386"/>
    <lineage>
        <taxon>Bacteria</taxon>
        <taxon>Pseudomonadati</taxon>
        <taxon>Bacteroidota</taxon>
        <taxon>Chitinophagia</taxon>
        <taxon>Chitinophagales</taxon>
        <taxon>Chitinophagaceae</taxon>
        <taxon>Niabella</taxon>
    </lineage>
</organism>
<feature type="domain" description="Rhodanese" evidence="1">
    <location>
        <begin position="15"/>
        <end position="101"/>
    </location>
</feature>
<dbReference type="CDD" id="cd00158">
    <property type="entry name" value="RHOD"/>
    <property type="match status" value="1"/>
</dbReference>
<sequence>METITVQQLKEKIDNGEKVNLIDCREPAEYEEYNIGGTLIPLGNIQNGDLGPLEGKQDEEIVIHCRSGKRSAAACLYLDSQGFKKTVNVEGGVLAWRDAFEAE</sequence>
<evidence type="ECO:0000313" key="3">
    <source>
        <dbReference type="Proteomes" id="UP001325680"/>
    </source>
</evidence>
<dbReference type="InterPro" id="IPR050229">
    <property type="entry name" value="GlpE_sulfurtransferase"/>
</dbReference>
<name>A0ABZ0W8P1_9BACT</name>
<dbReference type="SUPFAM" id="SSF52821">
    <property type="entry name" value="Rhodanese/Cell cycle control phosphatase"/>
    <property type="match status" value="1"/>
</dbReference>
<dbReference type="PROSITE" id="PS50206">
    <property type="entry name" value="RHODANESE_3"/>
    <property type="match status" value="1"/>
</dbReference>
<dbReference type="InterPro" id="IPR001763">
    <property type="entry name" value="Rhodanese-like_dom"/>
</dbReference>
<proteinExistence type="predicted"/>
<gene>
    <name evidence="2" type="ORF">U0035_05035</name>
</gene>
<dbReference type="PANTHER" id="PTHR43031:SF17">
    <property type="entry name" value="SULFURTRANSFERASE YTWF-RELATED"/>
    <property type="match status" value="1"/>
</dbReference>
<evidence type="ECO:0000259" key="1">
    <source>
        <dbReference type="PROSITE" id="PS50206"/>
    </source>
</evidence>
<dbReference type="PANTHER" id="PTHR43031">
    <property type="entry name" value="FAD-DEPENDENT OXIDOREDUCTASE"/>
    <property type="match status" value="1"/>
</dbReference>